<dbReference type="AlphaFoldDB" id="A0AAD7VPC1"/>
<dbReference type="GeneID" id="80886096"/>
<name>A0AAD7VPC1_9ASCO</name>
<reference evidence="1" key="1">
    <citation type="submission" date="2023-03" db="EMBL/GenBank/DDBJ databases">
        <title>Near-Complete genome sequence of Lipomyces tetrasporous NRRL Y-64009, an oleaginous yeast capable of growing on lignocellulosic hydrolysates.</title>
        <authorList>
            <consortium name="Lawrence Berkeley National Laboratory"/>
            <person name="Jagtap S.S."/>
            <person name="Liu J.-J."/>
            <person name="Walukiewicz H.E."/>
            <person name="Pangilinan J."/>
            <person name="Lipzen A."/>
            <person name="Ahrendt S."/>
            <person name="Koriabine M."/>
            <person name="Cobaugh K."/>
            <person name="Salamov A."/>
            <person name="Yoshinaga Y."/>
            <person name="Ng V."/>
            <person name="Daum C."/>
            <person name="Grigoriev I.V."/>
            <person name="Slininger P.J."/>
            <person name="Dien B.S."/>
            <person name="Jin Y.-S."/>
            <person name="Rao C.V."/>
        </authorList>
    </citation>
    <scope>NUCLEOTIDE SEQUENCE</scope>
    <source>
        <strain evidence="1">NRRL Y-64009</strain>
    </source>
</reference>
<organism evidence="1 2">
    <name type="scientific">Lipomyces tetrasporus</name>
    <dbReference type="NCBI Taxonomy" id="54092"/>
    <lineage>
        <taxon>Eukaryota</taxon>
        <taxon>Fungi</taxon>
        <taxon>Dikarya</taxon>
        <taxon>Ascomycota</taxon>
        <taxon>Saccharomycotina</taxon>
        <taxon>Lipomycetes</taxon>
        <taxon>Lipomycetales</taxon>
        <taxon>Lipomycetaceae</taxon>
        <taxon>Lipomyces</taxon>
    </lineage>
</organism>
<keyword evidence="2" id="KW-1185">Reference proteome</keyword>
<accession>A0AAD7VPC1</accession>
<comment type="caution">
    <text evidence="1">The sequence shown here is derived from an EMBL/GenBank/DDBJ whole genome shotgun (WGS) entry which is preliminary data.</text>
</comment>
<sequence>MVQWNTQSQVVKLEEAFIEIWRADRRRPFRTVLIENRRRKVHLPTTIGPKVRDFFSEPAWVAADIPDSDVRLDLDRYSQSLLSRVERTAVERFADFIVLS</sequence>
<dbReference type="RefSeq" id="XP_056041077.1">
    <property type="nucleotide sequence ID" value="XM_056190930.1"/>
</dbReference>
<gene>
    <name evidence="1" type="ORF">POJ06DRAFT_36002</name>
</gene>
<evidence type="ECO:0000313" key="1">
    <source>
        <dbReference type="EMBL" id="KAJ8097627.1"/>
    </source>
</evidence>
<dbReference type="EMBL" id="JARPMG010000011">
    <property type="protein sequence ID" value="KAJ8097627.1"/>
    <property type="molecule type" value="Genomic_DNA"/>
</dbReference>
<evidence type="ECO:0000313" key="2">
    <source>
        <dbReference type="Proteomes" id="UP001217417"/>
    </source>
</evidence>
<dbReference type="Proteomes" id="UP001217417">
    <property type="component" value="Unassembled WGS sequence"/>
</dbReference>
<proteinExistence type="predicted"/>
<protein>
    <submittedName>
        <fullName evidence="1">Uncharacterized protein</fullName>
    </submittedName>
</protein>